<gene>
    <name evidence="1" type="ORF">GCM10007315_18710</name>
</gene>
<evidence type="ECO:0000313" key="1">
    <source>
        <dbReference type="EMBL" id="GHC55794.1"/>
    </source>
</evidence>
<dbReference type="Pfam" id="PF13469">
    <property type="entry name" value="Sulfotransfer_3"/>
    <property type="match status" value="1"/>
</dbReference>
<accession>A0A918TN74</accession>
<dbReference type="AlphaFoldDB" id="A0A918TN74"/>
<dbReference type="Proteomes" id="UP000638981">
    <property type="component" value="Unassembled WGS sequence"/>
</dbReference>
<evidence type="ECO:0008006" key="3">
    <source>
        <dbReference type="Google" id="ProtNLM"/>
    </source>
</evidence>
<keyword evidence="2" id="KW-1185">Reference proteome</keyword>
<organism evidence="1 2">
    <name type="scientific">Neogemmobacter tilapiae</name>
    <dbReference type="NCBI Taxonomy" id="875041"/>
    <lineage>
        <taxon>Bacteria</taxon>
        <taxon>Pseudomonadati</taxon>
        <taxon>Pseudomonadota</taxon>
        <taxon>Alphaproteobacteria</taxon>
        <taxon>Rhodobacterales</taxon>
        <taxon>Paracoccaceae</taxon>
        <taxon>Neogemmobacter</taxon>
    </lineage>
</organism>
<protein>
    <recommendedName>
        <fullName evidence="3">Sulfotransferase family protein</fullName>
    </recommendedName>
</protein>
<dbReference type="EMBL" id="BMYJ01000005">
    <property type="protein sequence ID" value="GHC55794.1"/>
    <property type="molecule type" value="Genomic_DNA"/>
</dbReference>
<name>A0A918TN74_9RHOB</name>
<dbReference type="SUPFAM" id="SSF52540">
    <property type="entry name" value="P-loop containing nucleoside triphosphate hydrolases"/>
    <property type="match status" value="1"/>
</dbReference>
<evidence type="ECO:0000313" key="2">
    <source>
        <dbReference type="Proteomes" id="UP000638981"/>
    </source>
</evidence>
<dbReference type="InterPro" id="IPR027417">
    <property type="entry name" value="P-loop_NTPase"/>
</dbReference>
<sequence>MQGESPILLEKSPPNITRIAWLRAVFPGSCFVLLTRHPQAVAMASRKWLRKTKLQDFHRHWQTAHRIALADWQSDCLHLRYEDLCADPETALQACAQTFQLPQRPSPRPLPERFATLTDTNADYLAASPRPLRRGLWNRFGYADTTPA</sequence>
<reference evidence="1" key="1">
    <citation type="journal article" date="2014" name="Int. J. Syst. Evol. Microbiol.">
        <title>Complete genome sequence of Corynebacterium casei LMG S-19264T (=DSM 44701T), isolated from a smear-ripened cheese.</title>
        <authorList>
            <consortium name="US DOE Joint Genome Institute (JGI-PGF)"/>
            <person name="Walter F."/>
            <person name="Albersmeier A."/>
            <person name="Kalinowski J."/>
            <person name="Ruckert C."/>
        </authorList>
    </citation>
    <scope>NUCLEOTIDE SEQUENCE</scope>
    <source>
        <strain evidence="1">KCTC 23310</strain>
    </source>
</reference>
<dbReference type="Gene3D" id="3.40.50.300">
    <property type="entry name" value="P-loop containing nucleotide triphosphate hydrolases"/>
    <property type="match status" value="1"/>
</dbReference>
<reference evidence="1" key="2">
    <citation type="submission" date="2020-09" db="EMBL/GenBank/DDBJ databases">
        <authorList>
            <person name="Sun Q."/>
            <person name="Kim S."/>
        </authorList>
    </citation>
    <scope>NUCLEOTIDE SEQUENCE</scope>
    <source>
        <strain evidence="1">KCTC 23310</strain>
    </source>
</reference>
<proteinExistence type="predicted"/>
<comment type="caution">
    <text evidence="1">The sequence shown here is derived from an EMBL/GenBank/DDBJ whole genome shotgun (WGS) entry which is preliminary data.</text>
</comment>